<keyword evidence="4" id="KW-0560">Oxidoreductase</keyword>
<dbReference type="InterPro" id="IPR012133">
    <property type="entry name" value="Alpha-hydoxy_acid_DH_FMN"/>
</dbReference>
<evidence type="ECO:0000313" key="7">
    <source>
        <dbReference type="EMBL" id="MBL1110445.1"/>
    </source>
</evidence>
<proteinExistence type="inferred from homology"/>
<name>A0ABS1PE58_9ACTN</name>
<dbReference type="Pfam" id="PF01070">
    <property type="entry name" value="FMN_dh"/>
    <property type="match status" value="1"/>
</dbReference>
<feature type="domain" description="FMN hydroxy acid dehydrogenase" evidence="6">
    <location>
        <begin position="16"/>
        <end position="378"/>
    </location>
</feature>
<evidence type="ECO:0000256" key="3">
    <source>
        <dbReference type="ARBA" id="ARBA00022643"/>
    </source>
</evidence>
<dbReference type="PANTHER" id="PTHR10578">
    <property type="entry name" value="S -2-HYDROXY-ACID OXIDASE-RELATED"/>
    <property type="match status" value="1"/>
</dbReference>
<dbReference type="InterPro" id="IPR000262">
    <property type="entry name" value="FMN-dep_DH"/>
</dbReference>
<keyword evidence="3" id="KW-0288">FMN</keyword>
<comment type="cofactor">
    <cofactor evidence="1">
        <name>FMN</name>
        <dbReference type="ChEBI" id="CHEBI:58210"/>
    </cofactor>
</comment>
<organism evidence="7 8">
    <name type="scientific">Streptomyces musisoli</name>
    <dbReference type="NCBI Taxonomy" id="2802280"/>
    <lineage>
        <taxon>Bacteria</taxon>
        <taxon>Bacillati</taxon>
        <taxon>Actinomycetota</taxon>
        <taxon>Actinomycetes</taxon>
        <taxon>Kitasatosporales</taxon>
        <taxon>Streptomycetaceae</taxon>
        <taxon>Streptomyces</taxon>
    </lineage>
</organism>
<dbReference type="PROSITE" id="PS00557">
    <property type="entry name" value="FMN_HYDROXY_ACID_DH_1"/>
    <property type="match status" value="1"/>
</dbReference>
<reference evidence="7 8" key="1">
    <citation type="submission" date="2021-01" db="EMBL/GenBank/DDBJ databases">
        <title>WGS of actinomycetes isolated from Thailand.</title>
        <authorList>
            <person name="Thawai C."/>
        </authorList>
    </citation>
    <scope>NUCLEOTIDE SEQUENCE [LARGE SCALE GENOMIC DNA]</scope>
    <source>
        <strain evidence="7 8">CH5-8</strain>
    </source>
</reference>
<gene>
    <name evidence="7" type="ORF">JK361_38880</name>
</gene>
<evidence type="ECO:0000256" key="4">
    <source>
        <dbReference type="ARBA" id="ARBA00023002"/>
    </source>
</evidence>
<keyword evidence="2" id="KW-0285">Flavoprotein</keyword>
<dbReference type="CDD" id="cd02809">
    <property type="entry name" value="alpha_hydroxyacid_oxid_FMN"/>
    <property type="match status" value="1"/>
</dbReference>
<protein>
    <submittedName>
        <fullName evidence="7">Alpha-hydroxy-acid oxidizing protein</fullName>
    </submittedName>
</protein>
<evidence type="ECO:0000256" key="1">
    <source>
        <dbReference type="ARBA" id="ARBA00001917"/>
    </source>
</evidence>
<comment type="caution">
    <text evidence="7">The sequence shown here is derived from an EMBL/GenBank/DDBJ whole genome shotgun (WGS) entry which is preliminary data.</text>
</comment>
<dbReference type="PIRSF" id="PIRSF000138">
    <property type="entry name" value="Al-hdrx_acd_dh"/>
    <property type="match status" value="1"/>
</dbReference>
<evidence type="ECO:0000256" key="2">
    <source>
        <dbReference type="ARBA" id="ARBA00022630"/>
    </source>
</evidence>
<dbReference type="PANTHER" id="PTHR10578:SF107">
    <property type="entry name" value="2-HYDROXYACID OXIDASE 1"/>
    <property type="match status" value="1"/>
</dbReference>
<dbReference type="Gene3D" id="3.20.20.70">
    <property type="entry name" value="Aldolase class I"/>
    <property type="match status" value="1"/>
</dbReference>
<evidence type="ECO:0000313" key="8">
    <source>
        <dbReference type="Proteomes" id="UP000621386"/>
    </source>
</evidence>
<dbReference type="RefSeq" id="WP_201827515.1">
    <property type="nucleotide sequence ID" value="NZ_JAERRH010000040.1"/>
</dbReference>
<dbReference type="InterPro" id="IPR008259">
    <property type="entry name" value="FMN_hydac_DH_AS"/>
</dbReference>
<keyword evidence="8" id="KW-1185">Reference proteome</keyword>
<dbReference type="InterPro" id="IPR037396">
    <property type="entry name" value="FMN_HAD"/>
</dbReference>
<dbReference type="SUPFAM" id="SSF51395">
    <property type="entry name" value="FMN-linked oxidoreductases"/>
    <property type="match status" value="1"/>
</dbReference>
<dbReference type="Proteomes" id="UP000621386">
    <property type="component" value="Unassembled WGS sequence"/>
</dbReference>
<comment type="similarity">
    <text evidence="5">Belongs to the FMN-dependent alpha-hydroxy acid dehydrogenase family.</text>
</comment>
<dbReference type="InterPro" id="IPR013785">
    <property type="entry name" value="Aldolase_TIM"/>
</dbReference>
<dbReference type="EMBL" id="JAERRH010000040">
    <property type="protein sequence ID" value="MBL1110445.1"/>
    <property type="molecule type" value="Genomic_DNA"/>
</dbReference>
<accession>A0ABS1PE58</accession>
<evidence type="ECO:0000259" key="6">
    <source>
        <dbReference type="PROSITE" id="PS51349"/>
    </source>
</evidence>
<sequence length="391" mass="40502">MSTLDTAPPTGAARSAGSAAWLTSTDAQRAAALALPQDVRDFLEGGSGAEATLAANRAAFEDLFLVPRVLADASATSTAATVLGAPAAMPAGIAPMAYQRLFHPDGEPAAARAAQAAGIPYVAGMLSTCPLEEITAVCSQTWLQLYWLRDRALLTDLVDRAEAAGCSALVLAVDVPRMGRRLRDMRNAFALPRDIVAANFPPSETHSARRGAAGTSAVMVHTSEAFDPTLSWDDVAWLRGRTELRLVIKGVLHPEDAARAVELGADAVVVSNHGGRQLDGAVPAPSVLPAVCDAVAGRGEVLLDGGVRSGTDVLKALALGASAVLVGRPVLWGLAADGQRGVERVLSLLRTELEDALVLSGCTDVTRASGLDVVPRGIPLSPAALRKGPRW</sequence>
<evidence type="ECO:0000256" key="5">
    <source>
        <dbReference type="ARBA" id="ARBA00024042"/>
    </source>
</evidence>
<dbReference type="PROSITE" id="PS51349">
    <property type="entry name" value="FMN_HYDROXY_ACID_DH_2"/>
    <property type="match status" value="1"/>
</dbReference>